<sequence>MARSVTYRRCPLVFEGLSLVGMDTEFVLSHGRFVWEAVKIARPCWFARPRHESFGPGRSSKGAGSPSQSGTQPARRGTRTDQDEVSSSWGHIMPNT</sequence>
<accession>A0AAE1CZS4</accession>
<dbReference type="AlphaFoldDB" id="A0AAE1CZS4"/>
<reference evidence="2" key="1">
    <citation type="journal article" date="2023" name="G3 (Bethesda)">
        <title>A reference genome for the long-term kleptoplast-retaining sea slug Elysia crispata morphotype clarki.</title>
        <authorList>
            <person name="Eastman K.E."/>
            <person name="Pendleton A.L."/>
            <person name="Shaikh M.A."/>
            <person name="Suttiyut T."/>
            <person name="Ogas R."/>
            <person name="Tomko P."/>
            <person name="Gavelis G."/>
            <person name="Widhalm J.R."/>
            <person name="Wisecaver J.H."/>
        </authorList>
    </citation>
    <scope>NUCLEOTIDE SEQUENCE</scope>
    <source>
        <strain evidence="2">ECLA1</strain>
    </source>
</reference>
<gene>
    <name evidence="2" type="ORF">RRG08_066508</name>
</gene>
<name>A0AAE1CZS4_9GAST</name>
<dbReference type="EMBL" id="JAWDGP010006119">
    <property type="protein sequence ID" value="KAK3746714.1"/>
    <property type="molecule type" value="Genomic_DNA"/>
</dbReference>
<evidence type="ECO:0000256" key="1">
    <source>
        <dbReference type="SAM" id="MobiDB-lite"/>
    </source>
</evidence>
<protein>
    <submittedName>
        <fullName evidence="2">Uncharacterized protein</fullName>
    </submittedName>
</protein>
<feature type="region of interest" description="Disordered" evidence="1">
    <location>
        <begin position="53"/>
        <end position="96"/>
    </location>
</feature>
<proteinExistence type="predicted"/>
<comment type="caution">
    <text evidence="2">The sequence shown here is derived from an EMBL/GenBank/DDBJ whole genome shotgun (WGS) entry which is preliminary data.</text>
</comment>
<evidence type="ECO:0000313" key="2">
    <source>
        <dbReference type="EMBL" id="KAK3746714.1"/>
    </source>
</evidence>
<organism evidence="2 3">
    <name type="scientific">Elysia crispata</name>
    <name type="common">lettuce slug</name>
    <dbReference type="NCBI Taxonomy" id="231223"/>
    <lineage>
        <taxon>Eukaryota</taxon>
        <taxon>Metazoa</taxon>
        <taxon>Spiralia</taxon>
        <taxon>Lophotrochozoa</taxon>
        <taxon>Mollusca</taxon>
        <taxon>Gastropoda</taxon>
        <taxon>Heterobranchia</taxon>
        <taxon>Euthyneura</taxon>
        <taxon>Panpulmonata</taxon>
        <taxon>Sacoglossa</taxon>
        <taxon>Placobranchoidea</taxon>
        <taxon>Plakobranchidae</taxon>
        <taxon>Elysia</taxon>
    </lineage>
</organism>
<evidence type="ECO:0000313" key="3">
    <source>
        <dbReference type="Proteomes" id="UP001283361"/>
    </source>
</evidence>
<feature type="compositionally biased region" description="Polar residues" evidence="1">
    <location>
        <begin position="85"/>
        <end position="96"/>
    </location>
</feature>
<dbReference type="Proteomes" id="UP001283361">
    <property type="component" value="Unassembled WGS sequence"/>
</dbReference>
<keyword evidence="3" id="KW-1185">Reference proteome</keyword>